<dbReference type="PATRIC" id="fig|2209.43.peg.3890"/>
<evidence type="ECO:0000313" key="3">
    <source>
        <dbReference type="Proteomes" id="UP000034001"/>
    </source>
</evidence>
<protein>
    <recommendedName>
        <fullName evidence="5">Glycosyl transferase family 1 domain-containing protein</fullName>
    </recommendedName>
</protein>
<evidence type="ECO:0000313" key="1">
    <source>
        <dbReference type="EMBL" id="KKG74262.1"/>
    </source>
</evidence>
<dbReference type="Gene3D" id="3.40.50.2000">
    <property type="entry name" value="Glycogen Phosphorylase B"/>
    <property type="match status" value="1"/>
</dbReference>
<sequence length="130" mass="15261">MLRQNCFAYFHGHSAGGTNPSLLEAMIMKNIIIAHNNKYNREVCLDNVFYYNSPEEILDIIASIEKDSAKYENLKEGVFERVTSFYSWNSIAEKYDDLFLKEHCEFLKEQDKFSKKKDELFQEKIGAENQ</sequence>
<dbReference type="EMBL" id="JJQK01000209">
    <property type="protein sequence ID" value="KKH47592.1"/>
    <property type="molecule type" value="Genomic_DNA"/>
</dbReference>
<dbReference type="Proteomes" id="UP000034001">
    <property type="component" value="Unassembled WGS sequence"/>
</dbReference>
<comment type="caution">
    <text evidence="1">The sequence shown here is derived from an EMBL/GenBank/DDBJ whole genome shotgun (WGS) entry which is preliminary data.</text>
</comment>
<evidence type="ECO:0000313" key="2">
    <source>
        <dbReference type="EMBL" id="KKH47592.1"/>
    </source>
</evidence>
<accession>A0A0F8H9A3</accession>
<name>A0A0F8H9A3_METMZ</name>
<dbReference type="EMBL" id="JJPO01000057">
    <property type="protein sequence ID" value="KKG74262.1"/>
    <property type="molecule type" value="Genomic_DNA"/>
</dbReference>
<evidence type="ECO:0008006" key="5">
    <source>
        <dbReference type="Google" id="ProtNLM"/>
    </source>
</evidence>
<proteinExistence type="predicted"/>
<dbReference type="AlphaFoldDB" id="A0A0F8H9A3"/>
<gene>
    <name evidence="1" type="ORF">DU63_17885</name>
    <name evidence="2" type="ORF">DU72_19665</name>
</gene>
<evidence type="ECO:0000313" key="4">
    <source>
        <dbReference type="Proteomes" id="UP000034259"/>
    </source>
</evidence>
<reference evidence="3 4" key="1">
    <citation type="journal article" date="2015" name="ISME J.">
        <title>Genomic and phenotypic differentiation among Methanosarcina mazei populations from Columbia River sediment.</title>
        <authorList>
            <person name="Youngblut N.D."/>
            <person name="Wirth J.S."/>
            <person name="Henriksen J.R."/>
            <person name="Smith M."/>
            <person name="Simon H."/>
            <person name="Metcalf W.W."/>
            <person name="Whitaker R.J."/>
        </authorList>
    </citation>
    <scope>NUCLEOTIDE SEQUENCE [LARGE SCALE GENOMIC DNA]</scope>
    <source>
        <strain evidence="2 4">1.H.A.2.1</strain>
        <strain evidence="1 3">3.H.A.2.1</strain>
    </source>
</reference>
<dbReference type="SUPFAM" id="SSF53756">
    <property type="entry name" value="UDP-Glycosyltransferase/glycogen phosphorylase"/>
    <property type="match status" value="1"/>
</dbReference>
<organism evidence="1 3">
    <name type="scientific">Methanosarcina mazei</name>
    <name type="common">Methanosarcina frisia</name>
    <dbReference type="NCBI Taxonomy" id="2209"/>
    <lineage>
        <taxon>Archaea</taxon>
        <taxon>Methanobacteriati</taxon>
        <taxon>Methanobacteriota</taxon>
        <taxon>Stenosarchaea group</taxon>
        <taxon>Methanomicrobia</taxon>
        <taxon>Methanosarcinales</taxon>
        <taxon>Methanosarcinaceae</taxon>
        <taxon>Methanosarcina</taxon>
    </lineage>
</organism>
<dbReference type="Proteomes" id="UP000034259">
    <property type="component" value="Unassembled WGS sequence"/>
</dbReference>